<dbReference type="AlphaFoldDB" id="A0A1Y3P0E0"/>
<dbReference type="Pfam" id="PF01557">
    <property type="entry name" value="FAA_hydrolase"/>
    <property type="match status" value="1"/>
</dbReference>
<comment type="caution">
    <text evidence="4">The sequence shown here is derived from an EMBL/GenBank/DDBJ whole genome shotgun (WGS) entry which is preliminary data.</text>
</comment>
<evidence type="ECO:0000256" key="2">
    <source>
        <dbReference type="ARBA" id="ARBA00022723"/>
    </source>
</evidence>
<sequence length="232" mass="24762">MNNYVFTPATVATLPVEGSNARFPVGRVFCLGRNYPWGDSTGQPREAPVFFMKPASSVIDALGEIAFPPLTEEFCHEIELVVAIGEGGSNISEDNALEHVWGYAAGLDLTRRDLQKVAKVAGMPWDGAKAFDGSAPVTTIMPVSQIGHPSEGAVWLAVNGEERQRSTLENQIWSVREVISRLSQSITLRPGDLIMTGTPPGVDALQPGDVISAGIDGVGQLEVRVGPRPTAI</sequence>
<comment type="similarity">
    <text evidence="1">Belongs to the hydratase/decarboxylase family.</text>
</comment>
<keyword evidence="2" id="KW-0479">Metal-binding</keyword>
<keyword evidence="4" id="KW-0378">Hydrolase</keyword>
<evidence type="ECO:0000313" key="5">
    <source>
        <dbReference type="Proteomes" id="UP000195440"/>
    </source>
</evidence>
<dbReference type="RefSeq" id="WP_087272207.1">
    <property type="nucleotide sequence ID" value="NZ_JBJGBV010000020.1"/>
</dbReference>
<organism evidence="4 5">
    <name type="scientific">Pseudomonas caspiana</name>
    <dbReference type="NCBI Taxonomy" id="1451454"/>
    <lineage>
        <taxon>Bacteria</taxon>
        <taxon>Pseudomonadati</taxon>
        <taxon>Pseudomonadota</taxon>
        <taxon>Gammaproteobacteria</taxon>
        <taxon>Pseudomonadales</taxon>
        <taxon>Pseudomonadaceae</taxon>
        <taxon>Pseudomonas</taxon>
    </lineage>
</organism>
<gene>
    <name evidence="4" type="ORF">AUC60_20850</name>
</gene>
<dbReference type="EMBL" id="LOHF01000021">
    <property type="protein sequence ID" value="OUM71951.1"/>
    <property type="molecule type" value="Genomic_DNA"/>
</dbReference>
<keyword evidence="5" id="KW-1185">Reference proteome</keyword>
<proteinExistence type="inferred from homology"/>
<dbReference type="GO" id="GO:0046872">
    <property type="term" value="F:metal ion binding"/>
    <property type="evidence" value="ECO:0007669"/>
    <property type="project" value="UniProtKB-KW"/>
</dbReference>
<dbReference type="Proteomes" id="UP000195440">
    <property type="component" value="Unassembled WGS sequence"/>
</dbReference>
<dbReference type="PANTHER" id="PTHR11820:SF90">
    <property type="entry name" value="FLUTATHIONE S-TRANSFERASE"/>
    <property type="match status" value="1"/>
</dbReference>
<dbReference type="GO" id="GO:0018773">
    <property type="term" value="F:acetylpyruvate hydrolase activity"/>
    <property type="evidence" value="ECO:0007669"/>
    <property type="project" value="TreeGrafter"/>
</dbReference>
<dbReference type="SUPFAM" id="SSF56529">
    <property type="entry name" value="FAH"/>
    <property type="match status" value="1"/>
</dbReference>
<evidence type="ECO:0000259" key="3">
    <source>
        <dbReference type="Pfam" id="PF01557"/>
    </source>
</evidence>
<feature type="domain" description="Fumarylacetoacetase-like C-terminal" evidence="3">
    <location>
        <begin position="28"/>
        <end position="225"/>
    </location>
</feature>
<protein>
    <submittedName>
        <fullName evidence="4">Fumarylacetoacetate hydrolase</fullName>
    </submittedName>
</protein>
<dbReference type="InterPro" id="IPR011234">
    <property type="entry name" value="Fumarylacetoacetase-like_C"/>
</dbReference>
<dbReference type="Gene3D" id="3.90.850.10">
    <property type="entry name" value="Fumarylacetoacetase-like, C-terminal domain"/>
    <property type="match status" value="1"/>
</dbReference>
<dbReference type="PANTHER" id="PTHR11820">
    <property type="entry name" value="ACYLPYRUVASE"/>
    <property type="match status" value="1"/>
</dbReference>
<reference evidence="4 5" key="1">
    <citation type="journal article" date="2017" name="Syst. Appl. Microbiol.">
        <title>Pseudomonas caspiana sp. nov., a citrus pathogen in the Pseudomonas syringae phylogenetic group.</title>
        <authorList>
            <person name="Busquets A."/>
            <person name="Gomila M."/>
            <person name="Beiki F."/>
            <person name="Mulet M."/>
            <person name="Rahimian H."/>
            <person name="Garcia-Valdes E."/>
            <person name="Lalucat J."/>
        </authorList>
    </citation>
    <scope>NUCLEOTIDE SEQUENCE [LARGE SCALE GENOMIC DNA]</scope>
    <source>
        <strain evidence="4 5">FBF102</strain>
    </source>
</reference>
<dbReference type="OrthoDB" id="9805307at2"/>
<dbReference type="InterPro" id="IPR036663">
    <property type="entry name" value="Fumarylacetoacetase_C_sf"/>
</dbReference>
<evidence type="ECO:0000256" key="1">
    <source>
        <dbReference type="ARBA" id="ARBA00010715"/>
    </source>
</evidence>
<name>A0A1Y3P0E0_9PSED</name>
<accession>A0A1Y3P0E0</accession>
<evidence type="ECO:0000313" key="4">
    <source>
        <dbReference type="EMBL" id="OUM71951.1"/>
    </source>
</evidence>